<protein>
    <submittedName>
        <fullName evidence="2">Uncharacterized protein</fullName>
    </submittedName>
</protein>
<organism evidence="2 4">
    <name type="scientific">Favolaschia claudopus</name>
    <dbReference type="NCBI Taxonomy" id="2862362"/>
    <lineage>
        <taxon>Eukaryota</taxon>
        <taxon>Fungi</taxon>
        <taxon>Dikarya</taxon>
        <taxon>Basidiomycota</taxon>
        <taxon>Agaricomycotina</taxon>
        <taxon>Agaricomycetes</taxon>
        <taxon>Agaricomycetidae</taxon>
        <taxon>Agaricales</taxon>
        <taxon>Marasmiineae</taxon>
        <taxon>Mycenaceae</taxon>
        <taxon>Favolaschia</taxon>
    </lineage>
</organism>
<comment type="caution">
    <text evidence="2">The sequence shown here is derived from an EMBL/GenBank/DDBJ whole genome shotgun (WGS) entry which is preliminary data.</text>
</comment>
<dbReference type="Proteomes" id="UP001362999">
    <property type="component" value="Unassembled WGS sequence"/>
</dbReference>
<feature type="compositionally biased region" description="Pro residues" evidence="1">
    <location>
        <begin position="77"/>
        <end position="93"/>
    </location>
</feature>
<evidence type="ECO:0000256" key="1">
    <source>
        <dbReference type="SAM" id="MobiDB-lite"/>
    </source>
</evidence>
<name>A0AAV9ZRP4_9AGAR</name>
<dbReference type="EMBL" id="JAWWNJ010000117">
    <property type="protein sequence ID" value="KAK6991471.1"/>
    <property type="molecule type" value="Genomic_DNA"/>
</dbReference>
<proteinExistence type="predicted"/>
<reference evidence="2 4" key="1">
    <citation type="journal article" date="2024" name="J Genomics">
        <title>Draft genome sequencing and assembly of Favolaschia claudopus CIRM-BRFM 2984 isolated from oak limbs.</title>
        <authorList>
            <person name="Navarro D."/>
            <person name="Drula E."/>
            <person name="Chaduli D."/>
            <person name="Cazenave R."/>
            <person name="Ahrendt S."/>
            <person name="Wang J."/>
            <person name="Lipzen A."/>
            <person name="Daum C."/>
            <person name="Barry K."/>
            <person name="Grigoriev I.V."/>
            <person name="Favel A."/>
            <person name="Rosso M.N."/>
            <person name="Martin F."/>
        </authorList>
    </citation>
    <scope>NUCLEOTIDE SEQUENCE [LARGE SCALE GENOMIC DNA]</scope>
    <source>
        <strain evidence="2 4">CIRM-BRFM 2984</strain>
    </source>
</reference>
<feature type="region of interest" description="Disordered" evidence="1">
    <location>
        <begin position="74"/>
        <end position="107"/>
    </location>
</feature>
<accession>A0AAV9ZRP4</accession>
<dbReference type="EMBL" id="JAWWNJ010000102">
    <property type="protein sequence ID" value="KAK6995633.1"/>
    <property type="molecule type" value="Genomic_DNA"/>
</dbReference>
<evidence type="ECO:0000313" key="2">
    <source>
        <dbReference type="EMBL" id="KAK6991471.1"/>
    </source>
</evidence>
<gene>
    <name evidence="2" type="ORF">R3P38DRAFT_3373620</name>
    <name evidence="3" type="ORF">R3P38DRAFT_3425807</name>
</gene>
<dbReference type="AlphaFoldDB" id="A0AAV9ZRP4"/>
<sequence>MVDSSLEDFNTTNQFIRLLRDASLDDEDEKLDDDTLHRLRNPPQERPVLDADERLSIEIYLSITNASVQAYNSAPQTAPPYGPRTPQVLPPASEPTAPTALQKREDQNAAQENFTNGRGTSSCGAALASALLKPSCSAVYFHPVLDDSDSPRLSSPYPLPIKQRLQARCRINTSITPTVAGATSGEVFKLYQESSVASSSTKWAAGAHSASTKALLALRLATGVPGSLPDPTRAPFGAVPPYYAVWICRAVISLSPLARLRVRAQVQVVQAQI</sequence>
<evidence type="ECO:0000313" key="4">
    <source>
        <dbReference type="Proteomes" id="UP001362999"/>
    </source>
</evidence>
<evidence type="ECO:0000313" key="3">
    <source>
        <dbReference type="EMBL" id="KAK6995633.1"/>
    </source>
</evidence>
<keyword evidence="4" id="KW-1185">Reference proteome</keyword>